<dbReference type="InterPro" id="IPR029062">
    <property type="entry name" value="Class_I_gatase-like"/>
</dbReference>
<dbReference type="STRING" id="73230.A0A2B7Z7P5"/>
<dbReference type="VEuPathDB" id="FungiDB:EMCG_09335"/>
<comment type="caution">
    <text evidence="2">The sequence shown here is derived from an EMBL/GenBank/DDBJ whole genome shotgun (WGS) entry which is preliminary data.</text>
</comment>
<dbReference type="Pfam" id="PF00117">
    <property type="entry name" value="GATase"/>
    <property type="match status" value="1"/>
</dbReference>
<dbReference type="SUPFAM" id="SSF52317">
    <property type="entry name" value="Class I glutamine amidotransferase-like"/>
    <property type="match status" value="1"/>
</dbReference>
<evidence type="ECO:0000259" key="1">
    <source>
        <dbReference type="Pfam" id="PF00117"/>
    </source>
</evidence>
<reference evidence="2 3" key="1">
    <citation type="submission" date="2017-10" db="EMBL/GenBank/DDBJ databases">
        <title>Comparative genomics in systemic dimorphic fungi from Ajellomycetaceae.</title>
        <authorList>
            <person name="Munoz J.F."/>
            <person name="Mcewen J.G."/>
            <person name="Clay O.K."/>
            <person name="Cuomo C.A."/>
        </authorList>
    </citation>
    <scope>NUCLEOTIDE SEQUENCE [LARGE SCALE GENOMIC DNA]</scope>
    <source>
        <strain evidence="2 3">UAMH4076</strain>
    </source>
</reference>
<dbReference type="PANTHER" id="PTHR42695:SF5">
    <property type="entry name" value="GLUTAMINE AMIDOTRANSFERASE YLR126C-RELATED"/>
    <property type="match status" value="1"/>
</dbReference>
<keyword evidence="3" id="KW-1185">Reference proteome</keyword>
<evidence type="ECO:0000313" key="2">
    <source>
        <dbReference type="EMBL" id="PGH29956.1"/>
    </source>
</evidence>
<organism evidence="2 3">
    <name type="scientific">[Emmonsia] crescens</name>
    <dbReference type="NCBI Taxonomy" id="73230"/>
    <lineage>
        <taxon>Eukaryota</taxon>
        <taxon>Fungi</taxon>
        <taxon>Dikarya</taxon>
        <taxon>Ascomycota</taxon>
        <taxon>Pezizomycotina</taxon>
        <taxon>Eurotiomycetes</taxon>
        <taxon>Eurotiomycetidae</taxon>
        <taxon>Onygenales</taxon>
        <taxon>Ajellomycetaceae</taxon>
        <taxon>Emergomyces</taxon>
    </lineage>
</organism>
<evidence type="ECO:0000313" key="3">
    <source>
        <dbReference type="Proteomes" id="UP000226031"/>
    </source>
</evidence>
<gene>
    <name evidence="2" type="ORF">GX50_07291</name>
</gene>
<dbReference type="InterPro" id="IPR017926">
    <property type="entry name" value="GATASE"/>
</dbReference>
<sequence length="274" mass="30228">MRTPLRIAVLECDVPLDQTKSKYGGYGGVFEALLWSSAKLLNQPDKINPATGLEISKWDVVAGDKYPDLKDIDAVLITGSRHNSFDDIPWINRLVDFTSKILAQDRVRIIGVCFGHQIIGRALGVKVGPNEGGWEVAVHDMDLTDKGKELFGVDKLVISPFKCLAILLVKSFPIDRKQRLQQMHRDIVHYCPPNVTLLGSSPVCEVQGMYAPGRFISVQGHPEFTKDIVAEILDARRDAGVFPSGIYEGGMTTVGNEHDGVVVGKAFLEFLIKE</sequence>
<dbReference type="Proteomes" id="UP000226031">
    <property type="component" value="Unassembled WGS sequence"/>
</dbReference>
<dbReference type="AlphaFoldDB" id="A0A2B7Z7P5"/>
<dbReference type="InterPro" id="IPR044992">
    <property type="entry name" value="ChyE-like"/>
</dbReference>
<dbReference type="EMBL" id="PDND01000201">
    <property type="protein sequence ID" value="PGH29956.1"/>
    <property type="molecule type" value="Genomic_DNA"/>
</dbReference>
<proteinExistence type="predicted"/>
<name>A0A2B7Z7P5_9EURO</name>
<protein>
    <recommendedName>
        <fullName evidence="1">Glutamine amidotransferase domain-containing protein</fullName>
    </recommendedName>
</protein>
<dbReference type="GO" id="GO:0005829">
    <property type="term" value="C:cytosol"/>
    <property type="evidence" value="ECO:0007669"/>
    <property type="project" value="TreeGrafter"/>
</dbReference>
<accession>A0A2B7Z7P5</accession>
<feature type="domain" description="Glutamine amidotransferase" evidence="1">
    <location>
        <begin position="69"/>
        <end position="225"/>
    </location>
</feature>
<dbReference type="PROSITE" id="PS51273">
    <property type="entry name" value="GATASE_TYPE_1"/>
    <property type="match status" value="1"/>
</dbReference>
<dbReference type="CDD" id="cd01741">
    <property type="entry name" value="GATase1_1"/>
    <property type="match status" value="1"/>
</dbReference>
<dbReference type="PANTHER" id="PTHR42695">
    <property type="entry name" value="GLUTAMINE AMIDOTRANSFERASE YLR126C-RELATED"/>
    <property type="match status" value="1"/>
</dbReference>
<dbReference type="GO" id="GO:0005634">
    <property type="term" value="C:nucleus"/>
    <property type="evidence" value="ECO:0007669"/>
    <property type="project" value="TreeGrafter"/>
</dbReference>
<dbReference type="Gene3D" id="3.40.50.880">
    <property type="match status" value="1"/>
</dbReference>